<feature type="chain" id="PRO_5023077895" description="Plastid lipid-associated protein/fibrillin conserved domain-containing protein" evidence="1">
    <location>
        <begin position="22"/>
        <end position="231"/>
    </location>
</feature>
<organism evidence="2 3">
    <name type="scientific">Chloropicon primus</name>
    <dbReference type="NCBI Taxonomy" id="1764295"/>
    <lineage>
        <taxon>Eukaryota</taxon>
        <taxon>Viridiplantae</taxon>
        <taxon>Chlorophyta</taxon>
        <taxon>Chloropicophyceae</taxon>
        <taxon>Chloropicales</taxon>
        <taxon>Chloropicaceae</taxon>
        <taxon>Chloropicon</taxon>
    </lineage>
</organism>
<feature type="signal peptide" evidence="1">
    <location>
        <begin position="1"/>
        <end position="21"/>
    </location>
</feature>
<name>A0A5B8MV71_9CHLO</name>
<keyword evidence="3" id="KW-1185">Reference proteome</keyword>
<dbReference type="Proteomes" id="UP000316726">
    <property type="component" value="Chromosome 13"/>
</dbReference>
<proteinExistence type="predicted"/>
<reference evidence="2 3" key="1">
    <citation type="submission" date="2018-07" db="EMBL/GenBank/DDBJ databases">
        <title>The complete nuclear genome of the prasinophyte Chloropicon primus (CCMP1205).</title>
        <authorList>
            <person name="Pombert J.-F."/>
            <person name="Otis C."/>
            <person name="Turmel M."/>
            <person name="Lemieux C."/>
        </authorList>
    </citation>
    <scope>NUCLEOTIDE SEQUENCE [LARGE SCALE GENOMIC DNA]</scope>
    <source>
        <strain evidence="2 3">CCMP1205</strain>
    </source>
</reference>
<evidence type="ECO:0000313" key="3">
    <source>
        <dbReference type="Proteomes" id="UP000316726"/>
    </source>
</evidence>
<evidence type="ECO:0000313" key="2">
    <source>
        <dbReference type="EMBL" id="QDZ24473.1"/>
    </source>
</evidence>
<gene>
    <name evidence="2" type="ORF">A3770_13p69910</name>
</gene>
<evidence type="ECO:0000256" key="1">
    <source>
        <dbReference type="SAM" id="SignalP"/>
    </source>
</evidence>
<dbReference type="AlphaFoldDB" id="A0A5B8MV71"/>
<dbReference type="EMBL" id="CP031046">
    <property type="protein sequence ID" value="QDZ24473.1"/>
    <property type="molecule type" value="Genomic_DNA"/>
</dbReference>
<keyword evidence="1" id="KW-0732">Signal</keyword>
<accession>A0A5B8MV71</accession>
<protein>
    <recommendedName>
        <fullName evidence="4">Plastid lipid-associated protein/fibrillin conserved domain-containing protein</fullName>
    </recommendedName>
</protein>
<evidence type="ECO:0008006" key="4">
    <source>
        <dbReference type="Google" id="ProtNLM"/>
    </source>
</evidence>
<sequence>MHTRRSLFCLTAALLVSLASAGGVLEGLHVEAGVRANLAQALDEFESELQNANAEMFRELSSSSSDFAHLNETAHDLEQVFFSRNVDVPMEMEDASPEMKRVLASLGRPGAAGSAIMGWLGKFIPTEYQAPTYRPIKMLRFYKRYSFSASCALYVKVYGDTPTGSQLFTLSCGKPRLRQSFVYQWQITIPIGPLRFDFELPIGLPDISGFESILKIANGDFNGVLELVGLG</sequence>